<dbReference type="GO" id="GO:0051213">
    <property type="term" value="F:dioxygenase activity"/>
    <property type="evidence" value="ECO:0007669"/>
    <property type="project" value="UniProtKB-KW"/>
</dbReference>
<dbReference type="RefSeq" id="XP_005790835.1">
    <property type="nucleotide sequence ID" value="XM_005790778.1"/>
</dbReference>
<dbReference type="PaxDb" id="2903-EOD38406"/>
<comment type="cofactor">
    <cofactor evidence="1">
        <name>L-ascorbate</name>
        <dbReference type="ChEBI" id="CHEBI:38290"/>
    </cofactor>
</comment>
<proteinExistence type="predicted"/>
<dbReference type="PROSITE" id="PS51471">
    <property type="entry name" value="FE2OG_OXY"/>
    <property type="match status" value="1"/>
</dbReference>
<keyword evidence="3" id="KW-0223">Dioxygenase</keyword>
<reference evidence="9" key="1">
    <citation type="journal article" date="2013" name="Nature">
        <title>Pan genome of the phytoplankton Emiliania underpins its global distribution.</title>
        <authorList>
            <person name="Read B.A."/>
            <person name="Kegel J."/>
            <person name="Klute M.J."/>
            <person name="Kuo A."/>
            <person name="Lefebvre S.C."/>
            <person name="Maumus F."/>
            <person name="Mayer C."/>
            <person name="Miller J."/>
            <person name="Monier A."/>
            <person name="Salamov A."/>
            <person name="Young J."/>
            <person name="Aguilar M."/>
            <person name="Claverie J.M."/>
            <person name="Frickenhaus S."/>
            <person name="Gonzalez K."/>
            <person name="Herman E.K."/>
            <person name="Lin Y.C."/>
            <person name="Napier J."/>
            <person name="Ogata H."/>
            <person name="Sarno A.F."/>
            <person name="Shmutz J."/>
            <person name="Schroeder D."/>
            <person name="de Vargas C."/>
            <person name="Verret F."/>
            <person name="von Dassow P."/>
            <person name="Valentin K."/>
            <person name="Van de Peer Y."/>
            <person name="Wheeler G."/>
            <person name="Dacks J.B."/>
            <person name="Delwiche C.F."/>
            <person name="Dyhrman S.T."/>
            <person name="Glockner G."/>
            <person name="John U."/>
            <person name="Richards T."/>
            <person name="Worden A.Z."/>
            <person name="Zhang X."/>
            <person name="Grigoriev I.V."/>
            <person name="Allen A.E."/>
            <person name="Bidle K."/>
            <person name="Borodovsky M."/>
            <person name="Bowler C."/>
            <person name="Brownlee C."/>
            <person name="Cock J.M."/>
            <person name="Elias M."/>
            <person name="Gladyshev V.N."/>
            <person name="Groth M."/>
            <person name="Guda C."/>
            <person name="Hadaegh A."/>
            <person name="Iglesias-Rodriguez M.D."/>
            <person name="Jenkins J."/>
            <person name="Jones B.M."/>
            <person name="Lawson T."/>
            <person name="Leese F."/>
            <person name="Lindquist E."/>
            <person name="Lobanov A."/>
            <person name="Lomsadze A."/>
            <person name="Malik S.B."/>
            <person name="Marsh M.E."/>
            <person name="Mackinder L."/>
            <person name="Mock T."/>
            <person name="Mueller-Roeber B."/>
            <person name="Pagarete A."/>
            <person name="Parker M."/>
            <person name="Probert I."/>
            <person name="Quesneville H."/>
            <person name="Raines C."/>
            <person name="Rensing S.A."/>
            <person name="Riano-Pachon D.M."/>
            <person name="Richier S."/>
            <person name="Rokitta S."/>
            <person name="Shiraiwa Y."/>
            <person name="Soanes D.M."/>
            <person name="van der Giezen M."/>
            <person name="Wahlund T.M."/>
            <person name="Williams B."/>
            <person name="Wilson W."/>
            <person name="Wolfe G."/>
            <person name="Wurch L.L."/>
        </authorList>
    </citation>
    <scope>NUCLEOTIDE SEQUENCE</scope>
</reference>
<organism evidence="8 9">
    <name type="scientific">Emiliania huxleyi (strain CCMP1516)</name>
    <dbReference type="NCBI Taxonomy" id="280463"/>
    <lineage>
        <taxon>Eukaryota</taxon>
        <taxon>Haptista</taxon>
        <taxon>Haptophyta</taxon>
        <taxon>Prymnesiophyceae</taxon>
        <taxon>Isochrysidales</taxon>
        <taxon>Noelaerhabdaceae</taxon>
        <taxon>Emiliania</taxon>
    </lineage>
</organism>
<dbReference type="InterPro" id="IPR006620">
    <property type="entry name" value="Pro_4_hyd_alph"/>
</dbReference>
<dbReference type="EnsemblProtists" id="EOD38406">
    <property type="protein sequence ID" value="EOD38406"/>
    <property type="gene ID" value="EMIHUDRAFT_251807"/>
</dbReference>
<keyword evidence="2" id="KW-0479">Metal-binding</keyword>
<evidence type="ECO:0000313" key="8">
    <source>
        <dbReference type="EnsemblProtists" id="EOD38406"/>
    </source>
</evidence>
<protein>
    <recommendedName>
        <fullName evidence="7">Fe2OG dioxygenase domain-containing protein</fullName>
    </recommendedName>
</protein>
<dbReference type="GO" id="GO:0016705">
    <property type="term" value="F:oxidoreductase activity, acting on paired donors, with incorporation or reduction of molecular oxygen"/>
    <property type="evidence" value="ECO:0007669"/>
    <property type="project" value="InterPro"/>
</dbReference>
<dbReference type="InterPro" id="IPR005123">
    <property type="entry name" value="Oxoglu/Fe-dep_dioxygenase_dom"/>
</dbReference>
<evidence type="ECO:0000256" key="2">
    <source>
        <dbReference type="ARBA" id="ARBA00022723"/>
    </source>
</evidence>
<feature type="region of interest" description="Disordered" evidence="6">
    <location>
        <begin position="338"/>
        <end position="362"/>
    </location>
</feature>
<dbReference type="GeneID" id="17283679"/>
<evidence type="ECO:0000256" key="6">
    <source>
        <dbReference type="SAM" id="MobiDB-lite"/>
    </source>
</evidence>
<evidence type="ECO:0000256" key="3">
    <source>
        <dbReference type="ARBA" id="ARBA00022964"/>
    </source>
</evidence>
<keyword evidence="9" id="KW-1185">Reference proteome</keyword>
<evidence type="ECO:0000313" key="9">
    <source>
        <dbReference type="Proteomes" id="UP000013827"/>
    </source>
</evidence>
<dbReference type="Proteomes" id="UP000013827">
    <property type="component" value="Unassembled WGS sequence"/>
</dbReference>
<evidence type="ECO:0000256" key="4">
    <source>
        <dbReference type="ARBA" id="ARBA00023002"/>
    </source>
</evidence>
<dbReference type="GO" id="GO:0031418">
    <property type="term" value="F:L-ascorbic acid binding"/>
    <property type="evidence" value="ECO:0007669"/>
    <property type="project" value="InterPro"/>
</dbReference>
<sequence>MPPPEASPPPPISLSRLLGGHLEAWAASDVLSPSACELILSAVRSAPADVDHRHLPLETLDGGAHLPTAQRVVERLRAVSAYHAELRLQRAFCVRYSGEGDGHAAHRDPCAFTVNVALTPAADFAGGDLAFHPSERADASHSVGHELGGAILHAGAARHSAVPLSCGERCNLILWLDRAPTASIWSAMPPALQARCLRLLDLSSLSRFAAASRSCAEDAAAAPQWASLRRALEPPRTLLARVWGCAECTDALGGVSEEEARRRLAAEPEEARHVPTPLPLSLAALAALHALAAAVDALQRPQRAAPEDLDLAEARRVAARSRVASRVAAAVAAAEAAERGSGAREAAAQERGTIVFDVGRGE</sequence>
<dbReference type="KEGG" id="ehx:EMIHUDRAFT_251807"/>
<name>A0A0D3KRM1_EMIH1</name>
<evidence type="ECO:0000259" key="7">
    <source>
        <dbReference type="PROSITE" id="PS51471"/>
    </source>
</evidence>
<reference evidence="8" key="2">
    <citation type="submission" date="2024-10" db="UniProtKB">
        <authorList>
            <consortium name="EnsemblProtists"/>
        </authorList>
    </citation>
    <scope>IDENTIFICATION</scope>
</reference>
<dbReference type="AlphaFoldDB" id="A0A0D3KRM1"/>
<evidence type="ECO:0000256" key="1">
    <source>
        <dbReference type="ARBA" id="ARBA00001961"/>
    </source>
</evidence>
<keyword evidence="4" id="KW-0560">Oxidoreductase</keyword>
<evidence type="ECO:0000256" key="5">
    <source>
        <dbReference type="ARBA" id="ARBA00023004"/>
    </source>
</evidence>
<dbReference type="SMART" id="SM00702">
    <property type="entry name" value="P4Hc"/>
    <property type="match status" value="1"/>
</dbReference>
<feature type="domain" description="Fe2OG dioxygenase" evidence="7">
    <location>
        <begin position="87"/>
        <end position="178"/>
    </location>
</feature>
<dbReference type="Gene3D" id="2.60.120.620">
    <property type="entry name" value="q2cbj1_9rhob like domain"/>
    <property type="match status" value="1"/>
</dbReference>
<dbReference type="HOGENOM" id="CLU_766018_0_0_1"/>
<keyword evidence="5" id="KW-0408">Iron</keyword>
<accession>A0A0D3KRM1</accession>
<dbReference type="GO" id="GO:0005506">
    <property type="term" value="F:iron ion binding"/>
    <property type="evidence" value="ECO:0007669"/>
    <property type="project" value="InterPro"/>
</dbReference>